<evidence type="ECO:0000256" key="1">
    <source>
        <dbReference type="ARBA" id="ARBA00004340"/>
    </source>
</evidence>
<evidence type="ECO:0000256" key="3">
    <source>
        <dbReference type="ARBA" id="ARBA00022525"/>
    </source>
</evidence>
<dbReference type="GO" id="GO:0005576">
    <property type="term" value="C:extracellular region"/>
    <property type="evidence" value="ECO:0007669"/>
    <property type="project" value="UniProtKB-SubCell"/>
</dbReference>
<feature type="chain" id="PRO_5040778372" evidence="4">
    <location>
        <begin position="19"/>
        <end position="241"/>
    </location>
</feature>
<dbReference type="GO" id="GO:0043657">
    <property type="term" value="C:host cell"/>
    <property type="evidence" value="ECO:0007669"/>
    <property type="project" value="UniProtKB-SubCell"/>
</dbReference>
<dbReference type="InterPro" id="IPR045379">
    <property type="entry name" value="Crinkler_N"/>
</dbReference>
<evidence type="ECO:0000259" key="5">
    <source>
        <dbReference type="Pfam" id="PF20147"/>
    </source>
</evidence>
<dbReference type="Proteomes" id="UP001165121">
    <property type="component" value="Unassembled WGS sequence"/>
</dbReference>
<gene>
    <name evidence="6" type="ORF">Pfra01_001336900</name>
</gene>
<keyword evidence="3" id="KW-0964">Secreted</keyword>
<evidence type="ECO:0000313" key="6">
    <source>
        <dbReference type="EMBL" id="GMF41783.1"/>
    </source>
</evidence>
<keyword evidence="4" id="KW-0732">Signal</keyword>
<comment type="subcellular location">
    <subcellularLocation>
        <location evidence="1">Host cell</location>
    </subcellularLocation>
    <subcellularLocation>
        <location evidence="2">Secreted</location>
    </subcellularLocation>
</comment>
<evidence type="ECO:0000256" key="2">
    <source>
        <dbReference type="ARBA" id="ARBA00004613"/>
    </source>
</evidence>
<protein>
    <submittedName>
        <fullName evidence="6">Unnamed protein product</fullName>
    </submittedName>
</protein>
<proteinExistence type="predicted"/>
<evidence type="ECO:0000256" key="4">
    <source>
        <dbReference type="SAM" id="SignalP"/>
    </source>
</evidence>
<accession>A0A9W7CTZ6</accession>
<feature type="domain" description="Crinkler effector protein N-terminal" evidence="5">
    <location>
        <begin position="4"/>
        <end position="73"/>
    </location>
</feature>
<reference evidence="6" key="1">
    <citation type="submission" date="2023-04" db="EMBL/GenBank/DDBJ databases">
        <title>Phytophthora fragariaefolia NBRC 109709.</title>
        <authorList>
            <person name="Ichikawa N."/>
            <person name="Sato H."/>
            <person name="Tonouchi N."/>
        </authorList>
    </citation>
    <scope>NUCLEOTIDE SEQUENCE</scope>
    <source>
        <strain evidence="6">NBRC 109709</strain>
    </source>
</reference>
<keyword evidence="7" id="KW-1185">Reference proteome</keyword>
<dbReference type="OrthoDB" id="92405at2759"/>
<organism evidence="6 7">
    <name type="scientific">Phytophthora fragariaefolia</name>
    <dbReference type="NCBI Taxonomy" id="1490495"/>
    <lineage>
        <taxon>Eukaryota</taxon>
        <taxon>Sar</taxon>
        <taxon>Stramenopiles</taxon>
        <taxon>Oomycota</taxon>
        <taxon>Peronosporomycetes</taxon>
        <taxon>Peronosporales</taxon>
        <taxon>Peronosporaceae</taxon>
        <taxon>Phytophthora</taxon>
    </lineage>
</organism>
<sequence length="241" mass="26157">MVLVALTCALVGNAGVFGVKIDDSAQIWELKDVIKEKNPATITCDAKDLQLSLAKKKTDEGKGKGAWLVTNKVEGGWSDISELKVLNAGAPLNLVGLSETAVRSEIPLTEDDVEAGRIPVHVLVVVPEGDSSAKETPKAKKTSLAMMLKNCDVVGDLPKEGAFLNLFECTDNDCGKVMDIKVIDDIVHFTSSKFYVRKEILCVLQNFKKIYQDEFDTGKLVNKQMVLMGSPGTGKSWWLAG</sequence>
<dbReference type="EMBL" id="BSXT01001377">
    <property type="protein sequence ID" value="GMF41783.1"/>
    <property type="molecule type" value="Genomic_DNA"/>
</dbReference>
<evidence type="ECO:0000313" key="7">
    <source>
        <dbReference type="Proteomes" id="UP001165121"/>
    </source>
</evidence>
<name>A0A9W7CTZ6_9STRA</name>
<dbReference type="AlphaFoldDB" id="A0A9W7CTZ6"/>
<comment type="caution">
    <text evidence="6">The sequence shown here is derived from an EMBL/GenBank/DDBJ whole genome shotgun (WGS) entry which is preliminary data.</text>
</comment>
<dbReference type="Pfam" id="PF20147">
    <property type="entry name" value="Crinkler"/>
    <property type="match status" value="1"/>
</dbReference>
<feature type="signal peptide" evidence="4">
    <location>
        <begin position="1"/>
        <end position="18"/>
    </location>
</feature>